<dbReference type="KEGG" id="palb:EJC50_15530"/>
<dbReference type="Gene3D" id="1.10.10.10">
    <property type="entry name" value="Winged helix-like DNA-binding domain superfamily/Winged helix DNA-binding domain"/>
    <property type="match status" value="3"/>
</dbReference>
<dbReference type="PANTHER" id="PTHR33602:SF1">
    <property type="entry name" value="REGULATORY PROTEIN RECX FAMILY PROTEIN"/>
    <property type="match status" value="1"/>
</dbReference>
<evidence type="ECO:0000256" key="1">
    <source>
        <dbReference type="ARBA" id="ARBA00004496"/>
    </source>
</evidence>
<evidence type="ECO:0000259" key="7">
    <source>
        <dbReference type="Pfam" id="PF21981"/>
    </source>
</evidence>
<keyword evidence="10" id="KW-1185">Reference proteome</keyword>
<dbReference type="PANTHER" id="PTHR33602">
    <property type="entry name" value="REGULATORY PROTEIN RECX FAMILY PROTEIN"/>
    <property type="match status" value="1"/>
</dbReference>
<feature type="domain" description="RecX third three-helical" evidence="7">
    <location>
        <begin position="158"/>
        <end position="203"/>
    </location>
</feature>
<evidence type="ECO:0000256" key="3">
    <source>
        <dbReference type="ARBA" id="ARBA00018111"/>
    </source>
</evidence>
<evidence type="ECO:0000259" key="6">
    <source>
        <dbReference type="Pfam" id="PF02631"/>
    </source>
</evidence>
<comment type="subcellular location">
    <subcellularLocation>
        <location evidence="1 5">Cytoplasm</location>
    </subcellularLocation>
</comment>
<accession>A0A3S9A5B3</accession>
<dbReference type="InterPro" id="IPR053926">
    <property type="entry name" value="RecX_HTH_1st"/>
</dbReference>
<feature type="domain" description="RecX first three-helical" evidence="8">
    <location>
        <begin position="64"/>
        <end position="103"/>
    </location>
</feature>
<evidence type="ECO:0000256" key="2">
    <source>
        <dbReference type="ARBA" id="ARBA00009695"/>
    </source>
</evidence>
<dbReference type="GO" id="GO:0005737">
    <property type="term" value="C:cytoplasm"/>
    <property type="evidence" value="ECO:0007669"/>
    <property type="project" value="UniProtKB-SubCell"/>
</dbReference>
<gene>
    <name evidence="5" type="primary">recX</name>
    <name evidence="9" type="ORF">EJC50_15530</name>
</gene>
<reference evidence="10" key="1">
    <citation type="submission" date="2018-12" db="EMBL/GenBank/DDBJ databases">
        <title>Genome sequence of Peanibacillus sp.</title>
        <authorList>
            <person name="Subramani G."/>
            <person name="Srinivasan S."/>
            <person name="Kim M.K."/>
        </authorList>
    </citation>
    <scope>NUCLEOTIDE SEQUENCE [LARGE SCALE GENOMIC DNA]</scope>
    <source>
        <strain evidence="10">18JY67-1</strain>
    </source>
</reference>
<dbReference type="RefSeq" id="WP_126016472.1">
    <property type="nucleotide sequence ID" value="NZ_CP034437.1"/>
</dbReference>
<comment type="similarity">
    <text evidence="2 5">Belongs to the RecX family.</text>
</comment>
<organism evidence="9 10">
    <name type="scientific">Paenibacillus albus</name>
    <dbReference type="NCBI Taxonomy" id="2495582"/>
    <lineage>
        <taxon>Bacteria</taxon>
        <taxon>Bacillati</taxon>
        <taxon>Bacillota</taxon>
        <taxon>Bacilli</taxon>
        <taxon>Bacillales</taxon>
        <taxon>Paenibacillaceae</taxon>
        <taxon>Paenibacillus</taxon>
    </lineage>
</organism>
<dbReference type="OrthoDB" id="5421057at2"/>
<evidence type="ECO:0000259" key="8">
    <source>
        <dbReference type="Pfam" id="PF21982"/>
    </source>
</evidence>
<comment type="function">
    <text evidence="5">Modulates RecA activity.</text>
</comment>
<proteinExistence type="inferred from homology"/>
<dbReference type="HAMAP" id="MF_01114">
    <property type="entry name" value="RecX"/>
    <property type="match status" value="1"/>
</dbReference>
<dbReference type="Pfam" id="PF02631">
    <property type="entry name" value="RecX_HTH2"/>
    <property type="match status" value="1"/>
</dbReference>
<dbReference type="Pfam" id="PF21982">
    <property type="entry name" value="RecX_HTH1"/>
    <property type="match status" value="1"/>
</dbReference>
<dbReference type="AlphaFoldDB" id="A0A3S9A5B3"/>
<name>A0A3S9A5B3_9BACL</name>
<dbReference type="InterPro" id="IPR003783">
    <property type="entry name" value="Regulatory_RecX"/>
</dbReference>
<evidence type="ECO:0000313" key="10">
    <source>
        <dbReference type="Proteomes" id="UP000272528"/>
    </source>
</evidence>
<evidence type="ECO:0000313" key="9">
    <source>
        <dbReference type="EMBL" id="AZN40922.1"/>
    </source>
</evidence>
<dbReference type="Proteomes" id="UP000272528">
    <property type="component" value="Chromosome"/>
</dbReference>
<evidence type="ECO:0000256" key="5">
    <source>
        <dbReference type="HAMAP-Rule" id="MF_01114"/>
    </source>
</evidence>
<protein>
    <recommendedName>
        <fullName evidence="3 5">Regulatory protein RecX</fullName>
    </recommendedName>
</protein>
<dbReference type="Pfam" id="PF21981">
    <property type="entry name" value="RecX_HTH3"/>
    <property type="match status" value="1"/>
</dbReference>
<dbReference type="GO" id="GO:0006282">
    <property type="term" value="P:regulation of DNA repair"/>
    <property type="evidence" value="ECO:0007669"/>
    <property type="project" value="UniProtKB-UniRule"/>
</dbReference>
<sequence length="221" mass="25717">MLVITGVEQDRKSKQRYHLFVNDSQEPYINVHEDLVIKFRLLKGREIHAEELKEIVEEDSRHRAYITALAYLGARQRTEKEIQRYLARKEIDPEAAARAIARLTQEGLVNDNQYASMYASEKMRTQLKGRRLLQQELLQRGISKDMAKQASQELSPDSEIEVAVRAAHKKWPYIKGEQRERKQKLAAFLLRRGFPMSVVREAVKAAAERMEDDEDGHMLDN</sequence>
<dbReference type="InterPro" id="IPR053925">
    <property type="entry name" value="RecX_HTH_3rd"/>
</dbReference>
<evidence type="ECO:0000256" key="4">
    <source>
        <dbReference type="ARBA" id="ARBA00022490"/>
    </source>
</evidence>
<dbReference type="InterPro" id="IPR053924">
    <property type="entry name" value="RecX_HTH_2nd"/>
</dbReference>
<dbReference type="EMBL" id="CP034437">
    <property type="protein sequence ID" value="AZN40922.1"/>
    <property type="molecule type" value="Genomic_DNA"/>
</dbReference>
<keyword evidence="4 5" id="KW-0963">Cytoplasm</keyword>
<dbReference type="InterPro" id="IPR036388">
    <property type="entry name" value="WH-like_DNA-bd_sf"/>
</dbReference>
<feature type="domain" description="RecX second three-helical" evidence="6">
    <location>
        <begin position="110"/>
        <end position="150"/>
    </location>
</feature>